<evidence type="ECO:0000313" key="3">
    <source>
        <dbReference type="Proteomes" id="UP001328107"/>
    </source>
</evidence>
<evidence type="ECO:0000313" key="2">
    <source>
        <dbReference type="EMBL" id="GMR36793.1"/>
    </source>
</evidence>
<feature type="non-terminal residue" evidence="2">
    <location>
        <position position="1"/>
    </location>
</feature>
<feature type="region of interest" description="Disordered" evidence="1">
    <location>
        <begin position="1"/>
        <end position="41"/>
    </location>
</feature>
<sequence length="106" mass="10925">VAKRGRGRPAGKTSKAAAKDTSAPPAKRGRPSKTAVTAKSESAAVRHFLNYSKIEQYASPKKRGRPSKSPKKATTASTSSPKKRGRPAGKAAAAAAKAKTTPKKAA</sequence>
<dbReference type="Proteomes" id="UP001328107">
    <property type="component" value="Unassembled WGS sequence"/>
</dbReference>
<accession>A0AAN4ZE04</accession>
<feature type="compositionally biased region" description="Basic residues" evidence="1">
    <location>
        <begin position="60"/>
        <end position="71"/>
    </location>
</feature>
<dbReference type="PRINTS" id="PR00929">
    <property type="entry name" value="ATHOOK"/>
</dbReference>
<feature type="compositionally biased region" description="Low complexity" evidence="1">
    <location>
        <begin position="88"/>
        <end position="99"/>
    </location>
</feature>
<gene>
    <name evidence="2" type="ORF">PMAYCL1PPCAC_06988</name>
</gene>
<dbReference type="InterPro" id="IPR017956">
    <property type="entry name" value="AT_hook_DNA-bd_motif"/>
</dbReference>
<evidence type="ECO:0000256" key="1">
    <source>
        <dbReference type="SAM" id="MobiDB-lite"/>
    </source>
</evidence>
<dbReference type="GO" id="GO:0003677">
    <property type="term" value="F:DNA binding"/>
    <property type="evidence" value="ECO:0007669"/>
    <property type="project" value="InterPro"/>
</dbReference>
<dbReference type="EMBL" id="BTRK01000002">
    <property type="protein sequence ID" value="GMR36793.1"/>
    <property type="molecule type" value="Genomic_DNA"/>
</dbReference>
<keyword evidence="3" id="KW-1185">Reference proteome</keyword>
<organism evidence="2 3">
    <name type="scientific">Pristionchus mayeri</name>
    <dbReference type="NCBI Taxonomy" id="1317129"/>
    <lineage>
        <taxon>Eukaryota</taxon>
        <taxon>Metazoa</taxon>
        <taxon>Ecdysozoa</taxon>
        <taxon>Nematoda</taxon>
        <taxon>Chromadorea</taxon>
        <taxon>Rhabditida</taxon>
        <taxon>Rhabditina</taxon>
        <taxon>Diplogasteromorpha</taxon>
        <taxon>Diplogasteroidea</taxon>
        <taxon>Neodiplogasteridae</taxon>
        <taxon>Pristionchus</taxon>
    </lineage>
</organism>
<dbReference type="Pfam" id="PF02178">
    <property type="entry name" value="AT_hook"/>
    <property type="match status" value="4"/>
</dbReference>
<name>A0AAN4ZE04_9BILA</name>
<comment type="caution">
    <text evidence="2">The sequence shown here is derived from an EMBL/GenBank/DDBJ whole genome shotgun (WGS) entry which is preliminary data.</text>
</comment>
<dbReference type="AlphaFoldDB" id="A0AAN4ZE04"/>
<reference evidence="3" key="1">
    <citation type="submission" date="2022-10" db="EMBL/GenBank/DDBJ databases">
        <title>Genome assembly of Pristionchus species.</title>
        <authorList>
            <person name="Yoshida K."/>
            <person name="Sommer R.J."/>
        </authorList>
    </citation>
    <scope>NUCLEOTIDE SEQUENCE [LARGE SCALE GENOMIC DNA]</scope>
    <source>
        <strain evidence="3">RS5460</strain>
    </source>
</reference>
<dbReference type="SMART" id="SM00384">
    <property type="entry name" value="AT_hook"/>
    <property type="match status" value="4"/>
</dbReference>
<feature type="region of interest" description="Disordered" evidence="1">
    <location>
        <begin position="53"/>
        <end position="106"/>
    </location>
</feature>
<feature type="non-terminal residue" evidence="2">
    <location>
        <position position="106"/>
    </location>
</feature>
<protein>
    <submittedName>
        <fullName evidence="2">Uncharacterized protein</fullName>
    </submittedName>
</protein>
<feature type="compositionally biased region" description="Low complexity" evidence="1">
    <location>
        <begin position="10"/>
        <end position="26"/>
    </location>
</feature>
<proteinExistence type="predicted"/>